<dbReference type="EMBL" id="CAICTM010000166">
    <property type="protein sequence ID" value="CAB9503476.1"/>
    <property type="molecule type" value="Genomic_DNA"/>
</dbReference>
<evidence type="ECO:0000313" key="2">
    <source>
        <dbReference type="EMBL" id="CAB9503476.1"/>
    </source>
</evidence>
<dbReference type="AlphaFoldDB" id="A0A9N8DMU1"/>
<dbReference type="Proteomes" id="UP001153069">
    <property type="component" value="Unassembled WGS sequence"/>
</dbReference>
<keyword evidence="1" id="KW-1133">Transmembrane helix</keyword>
<organism evidence="2 3">
    <name type="scientific">Seminavis robusta</name>
    <dbReference type="NCBI Taxonomy" id="568900"/>
    <lineage>
        <taxon>Eukaryota</taxon>
        <taxon>Sar</taxon>
        <taxon>Stramenopiles</taxon>
        <taxon>Ochrophyta</taxon>
        <taxon>Bacillariophyta</taxon>
        <taxon>Bacillariophyceae</taxon>
        <taxon>Bacillariophycidae</taxon>
        <taxon>Naviculales</taxon>
        <taxon>Naviculaceae</taxon>
        <taxon>Seminavis</taxon>
    </lineage>
</organism>
<dbReference type="OrthoDB" id="52317at2759"/>
<keyword evidence="1" id="KW-0472">Membrane</keyword>
<gene>
    <name evidence="2" type="ORF">SEMRO_167_G074380.1</name>
</gene>
<evidence type="ECO:0000256" key="1">
    <source>
        <dbReference type="SAM" id="Phobius"/>
    </source>
</evidence>
<feature type="transmembrane region" description="Helical" evidence="1">
    <location>
        <begin position="499"/>
        <end position="524"/>
    </location>
</feature>
<feature type="transmembrane region" description="Helical" evidence="1">
    <location>
        <begin position="38"/>
        <end position="61"/>
    </location>
</feature>
<reference evidence="2" key="1">
    <citation type="submission" date="2020-06" db="EMBL/GenBank/DDBJ databases">
        <authorList>
            <consortium name="Plant Systems Biology data submission"/>
        </authorList>
    </citation>
    <scope>NUCLEOTIDE SEQUENCE</scope>
    <source>
        <strain evidence="2">D6</strain>
    </source>
</reference>
<evidence type="ECO:0000313" key="3">
    <source>
        <dbReference type="Proteomes" id="UP001153069"/>
    </source>
</evidence>
<keyword evidence="1" id="KW-0812">Transmembrane</keyword>
<name>A0A9N8DMU1_9STRA</name>
<proteinExistence type="predicted"/>
<sequence length="788" mass="87852">MRGEDRVAANRATSMQVLADNAARAEAQGNVVYRLLKICVLLATFLVAAFSSILLLVELVFGKGDMNNTKHFETLHNPYKRITEETIPTVQHWYQNLDNTEDLLLMNGSRSWPELDQNNYDTPCIDDFFQTLKGTTNHTTPDLIKLALHMMGLSHSAVVHQHLRELLTSEKELSSLYEDSSSCLQSNAAIAKIACEARGGVDSIDSELLEYLINEAAVLDALTLAMYEDLSVVSDVVQILLDSKETVEAYIDVASASIDKHEFLTNKFEGIVHLLRGSIELLATNNIDGAQAMVGALQKNILEAVKLDIVNGFEANARVGVALAANVQFAPVIEDHKQKWPLGEHWVNAYISWNLAFVASLGNILPSKLLIPSVACTAKHNHGEDFIHRRTVSLAASYLYSTMYNKEIDAHDLGIDGGADKIQRIQQELFSLKRQTPNPPLVQMLGHANMENVVLTNPSPGRVEEMLFDLCGTFCHGLDQWQVSQTTPLDELENDDYQIYVSLIVWATIMFSGIGLEIWFWWNFLRSGWNEKLQSMWRFAQLAFPLLALITFGLALHQNFLALLFLVMSLFKFGFSEVILHMYSAIYSNGKGAFSRVGDFLDSAGLMLHHGSASLVISILLTGVLPPNRHAIDPILVLIIQHWFVLLEPLNQQAYIAVECLLEVCFEWIVVSQFEVYAYKLHWTVPIAAAGMLISHWMYIGAGLLRFSSGSDILEKQNMVMPEVSDPFVAKVPNQKEPNQKTFHDQVAGDVNESTQEISFLSEDLCEPFCFDDNPGGSDAVSVATIDV</sequence>
<accession>A0A9N8DMU1</accession>
<keyword evidence="3" id="KW-1185">Reference proteome</keyword>
<protein>
    <submittedName>
        <fullName evidence="2">Uncharacterized protein</fullName>
    </submittedName>
</protein>
<feature type="transmembrane region" description="Helical" evidence="1">
    <location>
        <begin position="683"/>
        <end position="707"/>
    </location>
</feature>
<feature type="transmembrane region" description="Helical" evidence="1">
    <location>
        <begin position="604"/>
        <end position="625"/>
    </location>
</feature>
<feature type="transmembrane region" description="Helical" evidence="1">
    <location>
        <begin position="562"/>
        <end position="583"/>
    </location>
</feature>
<comment type="caution">
    <text evidence="2">The sequence shown here is derived from an EMBL/GenBank/DDBJ whole genome shotgun (WGS) entry which is preliminary data.</text>
</comment>
<feature type="transmembrane region" description="Helical" evidence="1">
    <location>
        <begin position="536"/>
        <end position="556"/>
    </location>
</feature>